<dbReference type="PANTHER" id="PTHR31157:SF30">
    <property type="entry name" value="SCP DOMAIN-CONTAINING PROTEIN"/>
    <property type="match status" value="1"/>
</dbReference>
<dbReference type="Pfam" id="PF00188">
    <property type="entry name" value="CAP"/>
    <property type="match status" value="1"/>
</dbReference>
<evidence type="ECO:0000313" key="3">
    <source>
        <dbReference type="Proteomes" id="UP000009049"/>
    </source>
</evidence>
<name>A4CIL0_ROBBH</name>
<protein>
    <recommendedName>
        <fullName evidence="1">SCP domain-containing protein</fullName>
    </recommendedName>
</protein>
<proteinExistence type="predicted"/>
<gene>
    <name evidence="2" type="ordered locus">RB2501_07700</name>
</gene>
<feature type="domain" description="SCP" evidence="1">
    <location>
        <begin position="73"/>
        <end position="185"/>
    </location>
</feature>
<keyword evidence="3" id="KW-1185">Reference proteome</keyword>
<evidence type="ECO:0000313" key="2">
    <source>
        <dbReference type="EMBL" id="EAR16768.1"/>
    </source>
</evidence>
<dbReference type="SUPFAM" id="SSF55797">
    <property type="entry name" value="PR-1-like"/>
    <property type="match status" value="1"/>
</dbReference>
<dbReference type="Gene3D" id="3.40.33.10">
    <property type="entry name" value="CAP"/>
    <property type="match status" value="1"/>
</dbReference>
<dbReference type="HOGENOM" id="CLU_048111_4_0_10"/>
<accession>A4CIL0</accession>
<dbReference type="AlphaFoldDB" id="A4CIL0"/>
<dbReference type="PANTHER" id="PTHR31157">
    <property type="entry name" value="SCP DOMAIN-CONTAINING PROTEIN"/>
    <property type="match status" value="1"/>
</dbReference>
<dbReference type="Proteomes" id="UP000009049">
    <property type="component" value="Chromosome"/>
</dbReference>
<dbReference type="InterPro" id="IPR035940">
    <property type="entry name" value="CAP_sf"/>
</dbReference>
<organism evidence="2 3">
    <name type="scientific">Robiginitalea biformata (strain ATCC BAA-864 / DSM 15991 / KCTC 12146 / HTCC2501)</name>
    <dbReference type="NCBI Taxonomy" id="313596"/>
    <lineage>
        <taxon>Bacteria</taxon>
        <taxon>Pseudomonadati</taxon>
        <taxon>Bacteroidota</taxon>
        <taxon>Flavobacteriia</taxon>
        <taxon>Flavobacteriales</taxon>
        <taxon>Flavobacteriaceae</taxon>
        <taxon>Robiginitalea</taxon>
    </lineage>
</organism>
<dbReference type="STRING" id="313596.RB2501_07700"/>
<dbReference type="CDD" id="cd05379">
    <property type="entry name" value="CAP_bacterial"/>
    <property type="match status" value="1"/>
</dbReference>
<evidence type="ECO:0000259" key="1">
    <source>
        <dbReference type="Pfam" id="PF00188"/>
    </source>
</evidence>
<dbReference type="KEGG" id="rbi:RB2501_07700"/>
<dbReference type="InterPro" id="IPR014044">
    <property type="entry name" value="CAP_dom"/>
</dbReference>
<dbReference type="EMBL" id="CP001712">
    <property type="protein sequence ID" value="EAR16768.1"/>
    <property type="molecule type" value="Genomic_DNA"/>
</dbReference>
<sequence>MCIIILRPRAGYEKNPHSFYWPTYRIEHCMKMRMQSAFLVFFALAIASCSKDSTMPANPIEAENVQAVEGAILELVNQHRQAIGADPLAFSELAYSYANQHTDYMIATGNTSHDDFNARASKIAEATDAKSVAENVARNYDTAQEAFDAWMASASHKSTLEGSFSHTAVSVKRAPDGKLYFTQLFYLQ</sequence>
<dbReference type="eggNOG" id="COG2340">
    <property type="taxonomic scope" value="Bacteria"/>
</dbReference>
<reference evidence="2 3" key="1">
    <citation type="journal article" date="2009" name="J. Bacteriol.">
        <title>Complete genome sequence of Robiginitalea biformata HTCC2501.</title>
        <authorList>
            <person name="Oh H.M."/>
            <person name="Giovannoni S.J."/>
            <person name="Lee K."/>
            <person name="Ferriera S."/>
            <person name="Johnson J."/>
            <person name="Cho J.C."/>
        </authorList>
    </citation>
    <scope>NUCLEOTIDE SEQUENCE [LARGE SCALE GENOMIC DNA]</scope>
    <source>
        <strain evidence="3">ATCC BAA-864 / HTCC2501 / KCTC 12146</strain>
    </source>
</reference>